<evidence type="ECO:0000256" key="1">
    <source>
        <dbReference type="SAM" id="Phobius"/>
    </source>
</evidence>
<gene>
    <name evidence="2" type="ORF">R4I43_29775</name>
</gene>
<dbReference type="EMBL" id="JAWLNX010000030">
    <property type="protein sequence ID" value="MEB3371599.1"/>
    <property type="molecule type" value="Genomic_DNA"/>
</dbReference>
<protein>
    <submittedName>
        <fullName evidence="2">Uncharacterized protein</fullName>
    </submittedName>
</protein>
<feature type="transmembrane region" description="Helical" evidence="1">
    <location>
        <begin position="12"/>
        <end position="35"/>
    </location>
</feature>
<name>A0ABU6AJ55_9PSEU</name>
<feature type="transmembrane region" description="Helical" evidence="1">
    <location>
        <begin position="41"/>
        <end position="63"/>
    </location>
</feature>
<keyword evidence="1" id="KW-1133">Transmembrane helix</keyword>
<keyword evidence="3" id="KW-1185">Reference proteome</keyword>
<accession>A0ABU6AJ55</accession>
<dbReference type="RefSeq" id="WP_324269023.1">
    <property type="nucleotide sequence ID" value="NZ_JAWLNX010000030.1"/>
</dbReference>
<reference evidence="2 3" key="1">
    <citation type="submission" date="2023-10" db="EMBL/GenBank/DDBJ databases">
        <title>Saccharopolyspora sp. nov., isolated from mangrove soil.</title>
        <authorList>
            <person name="Lu Y."/>
            <person name="Liu W."/>
        </authorList>
    </citation>
    <scope>NUCLEOTIDE SEQUENCE [LARGE SCALE GENOMIC DNA]</scope>
    <source>
        <strain evidence="2 3">S2-29</strain>
    </source>
</reference>
<feature type="transmembrane region" description="Helical" evidence="1">
    <location>
        <begin position="109"/>
        <end position="128"/>
    </location>
</feature>
<evidence type="ECO:0000313" key="2">
    <source>
        <dbReference type="EMBL" id="MEB3371599.1"/>
    </source>
</evidence>
<keyword evidence="1" id="KW-0472">Membrane</keyword>
<sequence length="132" mass="13940">MSERRSAVKRPLMVWRVLGALLLLAMGEIHFFLVLSGTGGLLGALFVVNAVASLVLAIALVIVRQRLMLVSSLSLLLVLGTLLALLIALSPVSLFGMRSSLDYPLAPTSLGVESVGLVVLVVTTALAFSRRS</sequence>
<keyword evidence="1" id="KW-0812">Transmembrane</keyword>
<dbReference type="Proteomes" id="UP001327093">
    <property type="component" value="Unassembled WGS sequence"/>
</dbReference>
<comment type="caution">
    <text evidence="2">The sequence shown here is derived from an EMBL/GenBank/DDBJ whole genome shotgun (WGS) entry which is preliminary data.</text>
</comment>
<organism evidence="2 3">
    <name type="scientific">Saccharopolyspora mangrovi</name>
    <dbReference type="NCBI Taxonomy" id="3082379"/>
    <lineage>
        <taxon>Bacteria</taxon>
        <taxon>Bacillati</taxon>
        <taxon>Actinomycetota</taxon>
        <taxon>Actinomycetes</taxon>
        <taxon>Pseudonocardiales</taxon>
        <taxon>Pseudonocardiaceae</taxon>
        <taxon>Saccharopolyspora</taxon>
    </lineage>
</organism>
<feature type="transmembrane region" description="Helical" evidence="1">
    <location>
        <begin position="75"/>
        <end position="97"/>
    </location>
</feature>
<proteinExistence type="predicted"/>
<evidence type="ECO:0000313" key="3">
    <source>
        <dbReference type="Proteomes" id="UP001327093"/>
    </source>
</evidence>